<feature type="transmembrane region" description="Helical" evidence="1">
    <location>
        <begin position="41"/>
        <end position="61"/>
    </location>
</feature>
<dbReference type="AlphaFoldDB" id="A0A3B1ABV5"/>
<proteinExistence type="predicted"/>
<protein>
    <recommendedName>
        <fullName evidence="2">CAAX prenyl protease 2/Lysostaphin resistance protein A-like domain-containing protein</fullName>
    </recommendedName>
</protein>
<feature type="transmembrane region" description="Helical" evidence="1">
    <location>
        <begin position="150"/>
        <end position="170"/>
    </location>
</feature>
<dbReference type="GO" id="GO:0004175">
    <property type="term" value="F:endopeptidase activity"/>
    <property type="evidence" value="ECO:0007669"/>
    <property type="project" value="UniProtKB-ARBA"/>
</dbReference>
<dbReference type="GO" id="GO:0080120">
    <property type="term" value="P:CAAX-box protein maturation"/>
    <property type="evidence" value="ECO:0007669"/>
    <property type="project" value="UniProtKB-ARBA"/>
</dbReference>
<dbReference type="EMBL" id="UOFS01000032">
    <property type="protein sequence ID" value="VAW97067.1"/>
    <property type="molecule type" value="Genomic_DNA"/>
</dbReference>
<organism evidence="3">
    <name type="scientific">hydrothermal vent metagenome</name>
    <dbReference type="NCBI Taxonomy" id="652676"/>
    <lineage>
        <taxon>unclassified sequences</taxon>
        <taxon>metagenomes</taxon>
        <taxon>ecological metagenomes</taxon>
    </lineage>
</organism>
<evidence type="ECO:0000256" key="1">
    <source>
        <dbReference type="SAM" id="Phobius"/>
    </source>
</evidence>
<dbReference type="InterPro" id="IPR003675">
    <property type="entry name" value="Rce1/LyrA-like_dom"/>
</dbReference>
<dbReference type="Pfam" id="PF02517">
    <property type="entry name" value="Rce1-like"/>
    <property type="match status" value="1"/>
</dbReference>
<gene>
    <name evidence="3" type="ORF">MNBD_GAMMA22-224</name>
</gene>
<evidence type="ECO:0000313" key="3">
    <source>
        <dbReference type="EMBL" id="VAW97067.1"/>
    </source>
</evidence>
<reference evidence="3" key="1">
    <citation type="submission" date="2018-06" db="EMBL/GenBank/DDBJ databases">
        <authorList>
            <person name="Zhirakovskaya E."/>
        </authorList>
    </citation>
    <scope>NUCLEOTIDE SEQUENCE</scope>
</reference>
<evidence type="ECO:0000259" key="2">
    <source>
        <dbReference type="Pfam" id="PF02517"/>
    </source>
</evidence>
<keyword evidence="1" id="KW-0812">Transmembrane</keyword>
<keyword evidence="1" id="KW-1133">Transmembrane helix</keyword>
<name>A0A3B1ABV5_9ZZZZ</name>
<feature type="transmembrane region" description="Helical" evidence="1">
    <location>
        <begin position="119"/>
        <end position="144"/>
    </location>
</feature>
<feature type="transmembrane region" description="Helical" evidence="1">
    <location>
        <begin position="73"/>
        <end position="98"/>
    </location>
</feature>
<keyword evidence="1" id="KW-0472">Membrane</keyword>
<feature type="transmembrane region" description="Helical" evidence="1">
    <location>
        <begin position="6"/>
        <end position="29"/>
    </location>
</feature>
<feature type="transmembrane region" description="Helical" evidence="1">
    <location>
        <begin position="182"/>
        <end position="201"/>
    </location>
</feature>
<sequence length="216" mass="24743">MSTLILYLNSIILASATFPSGFSAALASVFRVDVREVTPRFMLMLLFPIVVICIVVWLLIPELLYFNSASPELLALAVFLVPVALLIEIILFALVFYQQTGHFPKQLKLQNFWRQKLSPGYYLLLFAIAVMEEFLYRQICFAIFENYFHFPIWSVLIITSLMYGLNHLFFGLSTVLSKTLMGLLYGSLYILGDHSILLPIITHSLQNHLMIRILKT</sequence>
<feature type="domain" description="CAAX prenyl protease 2/Lysostaphin resistance protein A-like" evidence="2">
    <location>
        <begin position="121"/>
        <end position="207"/>
    </location>
</feature>
<accession>A0A3B1ABV5</accession>